<feature type="binding site" evidence="6">
    <location>
        <position position="52"/>
    </location>
    <ligand>
        <name>ATP</name>
        <dbReference type="ChEBI" id="CHEBI:30616"/>
    </ligand>
</feature>
<comment type="caution">
    <text evidence="10">The sequence shown here is derived from an EMBL/GenBank/DDBJ whole genome shotgun (WGS) entry which is preliminary data.</text>
</comment>
<evidence type="ECO:0000313" key="10">
    <source>
        <dbReference type="EMBL" id="CCD15403.1"/>
    </source>
</evidence>
<gene>
    <name evidence="10" type="ORF">TCIL3000_0_59300</name>
</gene>
<evidence type="ECO:0000259" key="9">
    <source>
        <dbReference type="PROSITE" id="PS50011"/>
    </source>
</evidence>
<reference evidence="10 11" key="2">
    <citation type="journal article" date="2012" name="Proc. Natl. Acad. Sci. U.S.A.">
        <title>Antigenic diversity is generated by distinct evolutionary mechanisms in African trypanosome species.</title>
        <authorList>
            <person name="Jackson A.P."/>
            <person name="Berry A."/>
            <person name="Aslett M."/>
            <person name="Allison H.C."/>
            <person name="Burton P."/>
            <person name="Vavrova-Anderson J."/>
            <person name="Brown R."/>
            <person name="Browne H."/>
            <person name="Corton N."/>
            <person name="Hauser H."/>
            <person name="Gamble J."/>
            <person name="Gilderthorp R."/>
            <person name="Marcello L."/>
            <person name="McQuillan J."/>
            <person name="Otto T.D."/>
            <person name="Quail M.A."/>
            <person name="Sanders M.J."/>
            <person name="van Tonder A."/>
            <person name="Ginger M.L."/>
            <person name="Field M.C."/>
            <person name="Barry J.D."/>
            <person name="Hertz-Fowler C."/>
            <person name="Berriman M."/>
        </authorList>
    </citation>
    <scope>NUCLEOTIDE SEQUENCE [LARGE SCALE GENOMIC DNA]</scope>
    <source>
        <strain evidence="10 11">IL3000</strain>
    </source>
</reference>
<dbReference type="Proteomes" id="UP000000702">
    <property type="component" value="Unassembled WGS sequence"/>
</dbReference>
<keyword evidence="11" id="KW-1185">Reference proteome</keyword>
<dbReference type="InterPro" id="IPR008271">
    <property type="entry name" value="Ser/Thr_kinase_AS"/>
</dbReference>
<dbReference type="SUPFAM" id="SSF56112">
    <property type="entry name" value="Protein kinase-like (PK-like)"/>
    <property type="match status" value="1"/>
</dbReference>
<reference evidence="11" key="1">
    <citation type="submission" date="2011-07" db="EMBL/GenBank/DDBJ databases">
        <title>Divergent evolution of antigenic variation in African trypanosomes.</title>
        <authorList>
            <person name="Jackson A.P."/>
            <person name="Berry A."/>
            <person name="Allison H.C."/>
            <person name="Burton P."/>
            <person name="Anderson J."/>
            <person name="Aslett M."/>
            <person name="Brown R."/>
            <person name="Corton N."/>
            <person name="Harris D."/>
            <person name="Hauser H."/>
            <person name="Gamble J."/>
            <person name="Gilderthorp R."/>
            <person name="McQuillan J."/>
            <person name="Quail M.A."/>
            <person name="Sanders M."/>
            <person name="Van Tonder A."/>
            <person name="Ginger M.L."/>
            <person name="Donelson J.E."/>
            <person name="Field M.C."/>
            <person name="Barry J.D."/>
            <person name="Berriman M."/>
            <person name="Hertz-Fowler C."/>
        </authorList>
    </citation>
    <scope>NUCLEOTIDE SEQUENCE [LARGE SCALE GENOMIC DNA]</scope>
    <source>
        <strain evidence="11">IL3000</strain>
    </source>
</reference>
<dbReference type="Gene3D" id="1.10.510.10">
    <property type="entry name" value="Transferase(Phosphotransferase) domain 1"/>
    <property type="match status" value="1"/>
</dbReference>
<evidence type="ECO:0000256" key="4">
    <source>
        <dbReference type="ARBA" id="ARBA00022777"/>
    </source>
</evidence>
<dbReference type="PROSITE" id="PS00108">
    <property type="entry name" value="PROTEIN_KINASE_ST"/>
    <property type="match status" value="1"/>
</dbReference>
<dbReference type="EMBL" id="CAEQ01001894">
    <property type="protein sequence ID" value="CCD15403.1"/>
    <property type="molecule type" value="Genomic_DNA"/>
</dbReference>
<dbReference type="GO" id="GO:0004674">
    <property type="term" value="F:protein serine/threonine kinase activity"/>
    <property type="evidence" value="ECO:0007669"/>
    <property type="project" value="UniProtKB-KW"/>
</dbReference>
<dbReference type="PANTHER" id="PTHR43671">
    <property type="entry name" value="SERINE/THREONINE-PROTEIN KINASE NEK"/>
    <property type="match status" value="1"/>
</dbReference>
<keyword evidence="4" id="KW-0418">Kinase</keyword>
<dbReference type="InterPro" id="IPR011009">
    <property type="entry name" value="Kinase-like_dom_sf"/>
</dbReference>
<dbReference type="PANTHER" id="PTHR43671:SF81">
    <property type="entry name" value="PROTEIN KINASE, PUTATIVE-RELATED"/>
    <property type="match status" value="1"/>
</dbReference>
<dbReference type="InterPro" id="IPR000719">
    <property type="entry name" value="Prot_kinase_dom"/>
</dbReference>
<dbReference type="PROSITE" id="PS00107">
    <property type="entry name" value="PROTEIN_KINASE_ATP"/>
    <property type="match status" value="1"/>
</dbReference>
<dbReference type="OMA" id="CVVKVMR"/>
<dbReference type="InterPro" id="IPR017441">
    <property type="entry name" value="Protein_kinase_ATP_BS"/>
</dbReference>
<dbReference type="Pfam" id="PF00069">
    <property type="entry name" value="Pkinase"/>
    <property type="match status" value="1"/>
</dbReference>
<feature type="compositionally biased region" description="Low complexity" evidence="8">
    <location>
        <begin position="335"/>
        <end position="346"/>
    </location>
</feature>
<keyword evidence="2" id="KW-0808">Transferase</keyword>
<keyword evidence="5 6" id="KW-0067">ATP-binding</keyword>
<evidence type="ECO:0000256" key="5">
    <source>
        <dbReference type="ARBA" id="ARBA00022840"/>
    </source>
</evidence>
<evidence type="ECO:0000256" key="2">
    <source>
        <dbReference type="ARBA" id="ARBA00022679"/>
    </source>
</evidence>
<keyword evidence="3 6" id="KW-0547">Nucleotide-binding</keyword>
<evidence type="ECO:0000313" key="11">
    <source>
        <dbReference type="Proteomes" id="UP000000702"/>
    </source>
</evidence>
<dbReference type="InterPro" id="IPR050660">
    <property type="entry name" value="NEK_Ser/Thr_kinase"/>
</dbReference>
<keyword evidence="7" id="KW-0723">Serine/threonine-protein kinase</keyword>
<name>F9WDP9_TRYCI</name>
<organism evidence="10 11">
    <name type="scientific">Trypanosoma congolense (strain IL3000)</name>
    <dbReference type="NCBI Taxonomy" id="1068625"/>
    <lineage>
        <taxon>Eukaryota</taxon>
        <taxon>Discoba</taxon>
        <taxon>Euglenozoa</taxon>
        <taxon>Kinetoplastea</taxon>
        <taxon>Metakinetoplastina</taxon>
        <taxon>Trypanosomatida</taxon>
        <taxon>Trypanosomatidae</taxon>
        <taxon>Trypanosoma</taxon>
        <taxon>Nannomonas</taxon>
    </lineage>
</organism>
<evidence type="ECO:0000256" key="8">
    <source>
        <dbReference type="SAM" id="MobiDB-lite"/>
    </source>
</evidence>
<dbReference type="AlphaFoldDB" id="F9WDP9"/>
<dbReference type="SMART" id="SM00220">
    <property type="entry name" value="S_TKc"/>
    <property type="match status" value="1"/>
</dbReference>
<comment type="similarity">
    <text evidence="1">Belongs to the protein kinase superfamily. NEK Ser/Thr protein kinase family. NIMA subfamily.</text>
</comment>
<feature type="region of interest" description="Disordered" evidence="8">
    <location>
        <begin position="335"/>
        <end position="359"/>
    </location>
</feature>
<proteinExistence type="inferred from homology"/>
<protein>
    <submittedName>
        <fullName evidence="10">WGS project CAEQ00000000 data, annotated contig 2387</fullName>
    </submittedName>
</protein>
<feature type="domain" description="Protein kinase" evidence="9">
    <location>
        <begin position="14"/>
        <end position="300"/>
    </location>
</feature>
<dbReference type="GO" id="GO:0005524">
    <property type="term" value="F:ATP binding"/>
    <property type="evidence" value="ECO:0007669"/>
    <property type="project" value="UniProtKB-UniRule"/>
</dbReference>
<dbReference type="VEuPathDB" id="TriTrypDB:TcIL3000_0_59300"/>
<evidence type="ECO:0000256" key="6">
    <source>
        <dbReference type="PROSITE-ProRule" id="PRU10141"/>
    </source>
</evidence>
<sequence>MAALHEHYILGREVVLSELLGSGANGSVFLATPICASGAAGEFPYPPRFVVKVIRRDVLPASSAKMVLKEINAIRSLEHPFIVRYVGAWVEAGGGEHGGSVCLAMTYCDGGDLHGLIREYSLRGEYIPNELAMVIILQVLSALSHSHAQHIIHRDIKPANLLLVRDGSGTSVEKTLVGDYGLARPLQQTTELARTRVGTPCYCSPEIVSGEPYSSKTDIFSAGATFFELLTRERAFWRKHYTEQQSFYAILHVDPTPRLRQMTRGRYETCLVRAVEACLCKHEKDRPAAADLLTTFASRLTTCVREKGIPVSREGAKVSPLRATAESPVRRISPVTPVCRTPTRPGTNPPRRKVSPKCVASPRALLRDPPAVKAAPAEEGGGTLVGRLLGVVEAYATDKAELEELRRLLGGDTEALLIVQIFVSTRCSDRDSLENALFKLLLTLKPKVSIEPVMSWLSRRLGDA</sequence>
<dbReference type="PROSITE" id="PS50011">
    <property type="entry name" value="PROTEIN_KINASE_DOM"/>
    <property type="match status" value="1"/>
</dbReference>
<accession>F9WDP9</accession>
<evidence type="ECO:0000256" key="1">
    <source>
        <dbReference type="ARBA" id="ARBA00010886"/>
    </source>
</evidence>
<dbReference type="Gene3D" id="3.30.200.20">
    <property type="entry name" value="Phosphorylase Kinase, domain 1"/>
    <property type="match status" value="1"/>
</dbReference>
<evidence type="ECO:0000256" key="3">
    <source>
        <dbReference type="ARBA" id="ARBA00022741"/>
    </source>
</evidence>
<evidence type="ECO:0000256" key="7">
    <source>
        <dbReference type="RuleBase" id="RU000304"/>
    </source>
</evidence>